<comment type="caution">
    <text evidence="1">The sequence shown here is derived from an EMBL/GenBank/DDBJ whole genome shotgun (WGS) entry which is preliminary data.</text>
</comment>
<evidence type="ECO:0000313" key="2">
    <source>
        <dbReference type="Proteomes" id="UP001629392"/>
    </source>
</evidence>
<organism evidence="1 2">
    <name type="scientific">Paraburkholderia strydomiana</name>
    <dbReference type="NCBI Taxonomy" id="1245417"/>
    <lineage>
        <taxon>Bacteria</taxon>
        <taxon>Pseudomonadati</taxon>
        <taxon>Pseudomonadota</taxon>
        <taxon>Betaproteobacteria</taxon>
        <taxon>Burkholderiales</taxon>
        <taxon>Burkholderiaceae</taxon>
        <taxon>Paraburkholderia</taxon>
    </lineage>
</organism>
<accession>A0ABW9EM15</accession>
<gene>
    <name evidence="1" type="ORF">PQQ73_27715</name>
</gene>
<dbReference type="RefSeq" id="WP_408147576.1">
    <property type="nucleotide sequence ID" value="NZ_JAQQCL010000026.1"/>
</dbReference>
<protein>
    <submittedName>
        <fullName evidence="1">Uncharacterized protein</fullName>
    </submittedName>
</protein>
<sequence>MNSRSAEAPAIPIQFHKLLKIVAIVDGNDRATKELLDHIAAGNIRVEITNSARRDLDEDADVGAYIVRVDTEHVETAPSLR</sequence>
<dbReference type="EMBL" id="JAQQCL010000026">
    <property type="protein sequence ID" value="MFM0720112.1"/>
    <property type="molecule type" value="Genomic_DNA"/>
</dbReference>
<name>A0ABW9EM15_9BURK</name>
<keyword evidence="2" id="KW-1185">Reference proteome</keyword>
<dbReference type="Proteomes" id="UP001629392">
    <property type="component" value="Unassembled WGS sequence"/>
</dbReference>
<reference evidence="1 2" key="1">
    <citation type="journal article" date="2024" name="Chem. Sci.">
        <title>Discovery of megapolipeptins by genome mining of a Burkholderiales bacteria collection.</title>
        <authorList>
            <person name="Paulo B.S."/>
            <person name="Recchia M.J.J."/>
            <person name="Lee S."/>
            <person name="Fergusson C.H."/>
            <person name="Romanowski S.B."/>
            <person name="Hernandez A."/>
            <person name="Krull N."/>
            <person name="Liu D.Y."/>
            <person name="Cavanagh H."/>
            <person name="Bos A."/>
            <person name="Gray C.A."/>
            <person name="Murphy B.T."/>
            <person name="Linington R.G."/>
            <person name="Eustaquio A.S."/>
        </authorList>
    </citation>
    <scope>NUCLEOTIDE SEQUENCE [LARGE SCALE GENOMIC DNA]</scope>
    <source>
        <strain evidence="1 2">RL17-350-BIC-E</strain>
    </source>
</reference>
<evidence type="ECO:0000313" key="1">
    <source>
        <dbReference type="EMBL" id="MFM0720112.1"/>
    </source>
</evidence>
<proteinExistence type="predicted"/>